<gene>
    <name evidence="2" type="ORF">V7S43_007923</name>
</gene>
<proteinExistence type="predicted"/>
<organism evidence="2 3">
    <name type="scientific">Phytophthora oleae</name>
    <dbReference type="NCBI Taxonomy" id="2107226"/>
    <lineage>
        <taxon>Eukaryota</taxon>
        <taxon>Sar</taxon>
        <taxon>Stramenopiles</taxon>
        <taxon>Oomycota</taxon>
        <taxon>Peronosporomycetes</taxon>
        <taxon>Peronosporales</taxon>
        <taxon>Peronosporaceae</taxon>
        <taxon>Phytophthora</taxon>
    </lineage>
</organism>
<evidence type="ECO:0000256" key="1">
    <source>
        <dbReference type="SAM" id="MobiDB-lite"/>
    </source>
</evidence>
<dbReference type="EMBL" id="JBIMZQ010000015">
    <property type="protein sequence ID" value="KAL3666978.1"/>
    <property type="molecule type" value="Genomic_DNA"/>
</dbReference>
<reference evidence="2 3" key="1">
    <citation type="submission" date="2024-09" db="EMBL/GenBank/DDBJ databases">
        <title>Genome sequencing and assembly of Phytophthora oleae, isolate VK10A, causative agent of rot of olive drupes.</title>
        <authorList>
            <person name="Conti Taguali S."/>
            <person name="Riolo M."/>
            <person name="La Spada F."/>
            <person name="Cacciola S.O."/>
            <person name="Dionisio G."/>
        </authorList>
    </citation>
    <scope>NUCLEOTIDE SEQUENCE [LARGE SCALE GENOMIC DNA]</scope>
    <source>
        <strain evidence="2 3">VK10A</strain>
    </source>
</reference>
<evidence type="ECO:0008006" key="4">
    <source>
        <dbReference type="Google" id="ProtNLM"/>
    </source>
</evidence>
<name>A0ABD3FJ82_9STRA</name>
<evidence type="ECO:0000313" key="2">
    <source>
        <dbReference type="EMBL" id="KAL3666978.1"/>
    </source>
</evidence>
<feature type="compositionally biased region" description="Basic and acidic residues" evidence="1">
    <location>
        <begin position="245"/>
        <end position="270"/>
    </location>
</feature>
<feature type="compositionally biased region" description="Acidic residues" evidence="1">
    <location>
        <begin position="153"/>
        <end position="173"/>
    </location>
</feature>
<comment type="caution">
    <text evidence="2">The sequence shown here is derived from an EMBL/GenBank/DDBJ whole genome shotgun (WGS) entry which is preliminary data.</text>
</comment>
<feature type="compositionally biased region" description="Polar residues" evidence="1">
    <location>
        <begin position="188"/>
        <end position="201"/>
    </location>
</feature>
<dbReference type="Proteomes" id="UP001632037">
    <property type="component" value="Unassembled WGS sequence"/>
</dbReference>
<feature type="compositionally biased region" description="Acidic residues" evidence="1">
    <location>
        <begin position="271"/>
        <end position="295"/>
    </location>
</feature>
<protein>
    <recommendedName>
        <fullName evidence="4">Transcription elongation factor Eaf N-terminal domain-containing protein</fullName>
    </recommendedName>
</protein>
<accession>A0ABD3FJ82</accession>
<dbReference type="AlphaFoldDB" id="A0ABD3FJ82"/>
<evidence type="ECO:0000313" key="3">
    <source>
        <dbReference type="Proteomes" id="UP001632037"/>
    </source>
</evidence>
<feature type="region of interest" description="Disordered" evidence="1">
    <location>
        <begin position="131"/>
        <end position="295"/>
    </location>
</feature>
<keyword evidence="3" id="KW-1185">Reference proteome</keyword>
<sequence length="295" mass="32484">MGLHEVYPLSELETTRAASTYSMIVPTRFGLKYAPIPTLALEYEDDLMGVVDATSDKDASLYVYRDGSSAPSLGPSRKLHVVELPTLTRTSETQQITRQLQQDNGRFLAPGVVSEGQLKRLLDRLVQNLPEANEEDQIPPSLTVDRQVNNAPQEDESELEESAMEDSVMEESVVEASQSEEGERSQTKEATTTEVNPNRGSFVTHEDESEGEAETEAGVPKVGDIDAQEDSRGSEADEGNSVLATEKEQHESEGEAQEDAKKTKALRSESDVSEEEVQSEELEYFSEDGSDEDSF</sequence>